<gene>
    <name evidence="1" type="ORF">THSYN_21770</name>
</gene>
<accession>A0A2K8UCJ7</accession>
<evidence type="ECO:0008006" key="3">
    <source>
        <dbReference type="Google" id="ProtNLM"/>
    </source>
</evidence>
<evidence type="ECO:0000313" key="1">
    <source>
        <dbReference type="EMBL" id="AUB83308.1"/>
    </source>
</evidence>
<dbReference type="PANTHER" id="PTHR43020:SF2">
    <property type="entry name" value="MITOCHONDRIAL TRNA METHYLTHIOTRANSFERASE CDK5RAP1"/>
    <property type="match status" value="1"/>
</dbReference>
<evidence type="ECO:0000313" key="2">
    <source>
        <dbReference type="Proteomes" id="UP000232638"/>
    </source>
</evidence>
<dbReference type="AlphaFoldDB" id="A0A2K8UCJ7"/>
<keyword evidence="2" id="KW-1185">Reference proteome</keyword>
<dbReference type="Gene3D" id="3.80.30.20">
    <property type="entry name" value="tm_1862 like domain"/>
    <property type="match status" value="1"/>
</dbReference>
<dbReference type="RefSeq" id="WP_100920996.1">
    <property type="nucleotide sequence ID" value="NZ_CP020370.1"/>
</dbReference>
<dbReference type="GO" id="GO:0005829">
    <property type="term" value="C:cytosol"/>
    <property type="evidence" value="ECO:0007669"/>
    <property type="project" value="TreeGrafter"/>
</dbReference>
<dbReference type="GO" id="GO:0051539">
    <property type="term" value="F:4 iron, 4 sulfur cluster binding"/>
    <property type="evidence" value="ECO:0007669"/>
    <property type="project" value="TreeGrafter"/>
</dbReference>
<dbReference type="GO" id="GO:0035597">
    <property type="term" value="F:tRNA-2-methylthio-N(6)-dimethylallyladenosine(37) synthase activity"/>
    <property type="evidence" value="ECO:0007669"/>
    <property type="project" value="TreeGrafter"/>
</dbReference>
<dbReference type="OrthoDB" id="9805215at2"/>
<sequence>MPRINLTSDIIANVPGETESKWPETLGFVAAMGFGQVHCLAYSPRVCTRVAALAGQVDPATTRARLMEMKDPAHQLQRQVFASQVGRDYQVLREAQPRGGRPGDLVGYAPNDLPVRIDGHPDAAAIGEILEFKTSHRGRYVKLHIAARSCQSARMRRPQRRVLELPLIPRWSPTAMAF</sequence>
<dbReference type="EMBL" id="CP020370">
    <property type="protein sequence ID" value="AUB83308.1"/>
    <property type="molecule type" value="Genomic_DNA"/>
</dbReference>
<dbReference type="InterPro" id="IPR023404">
    <property type="entry name" value="rSAM_horseshoe"/>
</dbReference>
<dbReference type="InterPro" id="IPR058240">
    <property type="entry name" value="rSAM_sf"/>
</dbReference>
<reference evidence="1 2" key="1">
    <citation type="submission" date="2017-03" db="EMBL/GenBank/DDBJ databases">
        <title>Complete genome sequence of Candidatus 'Thiodictyon syntrophicum' sp. nov. strain Cad16T, a photolithoautotroph purple sulfur bacterium isolated from an alpine meromictic lake.</title>
        <authorList>
            <person name="Luedin S.M."/>
            <person name="Pothier J.F."/>
            <person name="Danza F."/>
            <person name="Storelli N."/>
            <person name="Wittwer M."/>
            <person name="Tonolla M."/>
        </authorList>
    </citation>
    <scope>NUCLEOTIDE SEQUENCE [LARGE SCALE GENOMIC DNA]</scope>
    <source>
        <strain evidence="1 2">Cad16T</strain>
    </source>
</reference>
<name>A0A2K8UCJ7_9GAMM</name>
<proteinExistence type="predicted"/>
<protein>
    <recommendedName>
        <fullName evidence="3">TRAM domain-containing protein</fullName>
    </recommendedName>
</protein>
<dbReference type="KEGG" id="tsy:THSYN_21770"/>
<dbReference type="SUPFAM" id="SSF102114">
    <property type="entry name" value="Radical SAM enzymes"/>
    <property type="match status" value="1"/>
</dbReference>
<organism evidence="1 2">
    <name type="scientific">Candidatus Thiodictyon syntrophicum</name>
    <dbReference type="NCBI Taxonomy" id="1166950"/>
    <lineage>
        <taxon>Bacteria</taxon>
        <taxon>Pseudomonadati</taxon>
        <taxon>Pseudomonadota</taxon>
        <taxon>Gammaproteobacteria</taxon>
        <taxon>Chromatiales</taxon>
        <taxon>Chromatiaceae</taxon>
        <taxon>Thiodictyon</taxon>
    </lineage>
</organism>
<dbReference type="Proteomes" id="UP000232638">
    <property type="component" value="Chromosome"/>
</dbReference>
<dbReference type="PANTHER" id="PTHR43020">
    <property type="entry name" value="CDK5 REGULATORY SUBUNIT-ASSOCIATED PROTEIN 1"/>
    <property type="match status" value="1"/>
</dbReference>